<feature type="transmembrane region" description="Helical" evidence="3">
    <location>
        <begin position="545"/>
        <end position="566"/>
    </location>
</feature>
<dbReference type="Proteomes" id="UP001221898">
    <property type="component" value="Unassembled WGS sequence"/>
</dbReference>
<proteinExistence type="predicted"/>
<evidence type="ECO:0000256" key="4">
    <source>
        <dbReference type="SAM" id="SignalP"/>
    </source>
</evidence>
<name>A0AAD7SGB9_9TELE</name>
<keyword evidence="4" id="KW-0732">Signal</keyword>
<keyword evidence="3" id="KW-0812">Transmembrane</keyword>
<dbReference type="PANTHER" id="PTHR46708">
    <property type="entry name" value="TENASCIN"/>
    <property type="match status" value="1"/>
</dbReference>
<gene>
    <name evidence="6" type="ORF">AAFF_G00374340</name>
</gene>
<dbReference type="InterPro" id="IPR036116">
    <property type="entry name" value="FN3_sf"/>
</dbReference>
<keyword evidence="7" id="KW-1185">Reference proteome</keyword>
<feature type="domain" description="Fibronectin type-III" evidence="5">
    <location>
        <begin position="444"/>
        <end position="541"/>
    </location>
</feature>
<evidence type="ECO:0000256" key="3">
    <source>
        <dbReference type="SAM" id="Phobius"/>
    </source>
</evidence>
<evidence type="ECO:0000259" key="5">
    <source>
        <dbReference type="PROSITE" id="PS50853"/>
    </source>
</evidence>
<comment type="caution">
    <text evidence="6">The sequence shown here is derived from an EMBL/GenBank/DDBJ whole genome shotgun (WGS) entry which is preliminary data.</text>
</comment>
<dbReference type="InterPro" id="IPR013783">
    <property type="entry name" value="Ig-like_fold"/>
</dbReference>
<keyword evidence="3" id="KW-1133">Transmembrane helix</keyword>
<feature type="signal peptide" evidence="4">
    <location>
        <begin position="1"/>
        <end position="28"/>
    </location>
</feature>
<accession>A0AAD7SGB9</accession>
<dbReference type="InterPro" id="IPR003961">
    <property type="entry name" value="FN3_dom"/>
</dbReference>
<reference evidence="6" key="1">
    <citation type="journal article" date="2023" name="Science">
        <title>Genome structures resolve the early diversification of teleost fishes.</title>
        <authorList>
            <person name="Parey E."/>
            <person name="Louis A."/>
            <person name="Montfort J."/>
            <person name="Bouchez O."/>
            <person name="Roques C."/>
            <person name="Iampietro C."/>
            <person name="Lluch J."/>
            <person name="Castinel A."/>
            <person name="Donnadieu C."/>
            <person name="Desvignes T."/>
            <person name="Floi Bucao C."/>
            <person name="Jouanno E."/>
            <person name="Wen M."/>
            <person name="Mejri S."/>
            <person name="Dirks R."/>
            <person name="Jansen H."/>
            <person name="Henkel C."/>
            <person name="Chen W.J."/>
            <person name="Zahm M."/>
            <person name="Cabau C."/>
            <person name="Klopp C."/>
            <person name="Thompson A.W."/>
            <person name="Robinson-Rechavi M."/>
            <person name="Braasch I."/>
            <person name="Lecointre G."/>
            <person name="Bobe J."/>
            <person name="Postlethwait J.H."/>
            <person name="Berthelot C."/>
            <person name="Roest Crollius H."/>
            <person name="Guiguen Y."/>
        </authorList>
    </citation>
    <scope>NUCLEOTIDE SEQUENCE</scope>
    <source>
        <strain evidence="6">NC1722</strain>
    </source>
</reference>
<evidence type="ECO:0000256" key="2">
    <source>
        <dbReference type="SAM" id="MobiDB-lite"/>
    </source>
</evidence>
<keyword evidence="3" id="KW-0472">Membrane</keyword>
<dbReference type="EMBL" id="JAINUG010000067">
    <property type="protein sequence ID" value="KAJ8401853.1"/>
    <property type="molecule type" value="Genomic_DNA"/>
</dbReference>
<dbReference type="AlphaFoldDB" id="A0AAD7SGB9"/>
<evidence type="ECO:0000313" key="6">
    <source>
        <dbReference type="EMBL" id="KAJ8401853.1"/>
    </source>
</evidence>
<organism evidence="6 7">
    <name type="scientific">Aldrovandia affinis</name>
    <dbReference type="NCBI Taxonomy" id="143900"/>
    <lineage>
        <taxon>Eukaryota</taxon>
        <taxon>Metazoa</taxon>
        <taxon>Chordata</taxon>
        <taxon>Craniata</taxon>
        <taxon>Vertebrata</taxon>
        <taxon>Euteleostomi</taxon>
        <taxon>Actinopterygii</taxon>
        <taxon>Neopterygii</taxon>
        <taxon>Teleostei</taxon>
        <taxon>Notacanthiformes</taxon>
        <taxon>Halosauridae</taxon>
        <taxon>Aldrovandia</taxon>
    </lineage>
</organism>
<dbReference type="SUPFAM" id="SSF49265">
    <property type="entry name" value="Fibronectin type III"/>
    <property type="match status" value="3"/>
</dbReference>
<dbReference type="Pfam" id="PF00041">
    <property type="entry name" value="fn3"/>
    <property type="match status" value="1"/>
</dbReference>
<feature type="region of interest" description="Disordered" evidence="2">
    <location>
        <begin position="632"/>
        <end position="668"/>
    </location>
</feature>
<dbReference type="CDD" id="cd00063">
    <property type="entry name" value="FN3"/>
    <property type="match status" value="3"/>
</dbReference>
<feature type="chain" id="PRO_5042070552" description="Fibronectin type-III domain-containing protein" evidence="4">
    <location>
        <begin position="29"/>
        <end position="751"/>
    </location>
</feature>
<sequence>MMRHLDRANLFNLIIGVLSRCFWTPAANSETSPVTSNTFNCFHYGHCQSSQEGVRGLDCYRKQSEKNKKMRCEWTPGRHSSNKTNYTLVIEQKDRESCMVFPNIYGTSHLFQPYAKYNMTAYVVEASGDDGSCTMAVLIAGKPNDLASVRCDPPSQITFLRHSRLLVMQVSAVGGSNSFHVNYREQGSQGWKKEETCTVGDLTSSMSYEVRVKCVENKQCVCIWSDVAIVPPELTSTPVIERFDVIPLRKGCRLITAHWKLANNESVTGYIVTVGKESGEFTQPLNTTKPIVRLNLSESAYQINISAFNSAGTSPPAQRRVPAVHSEKDFGKFIPKNLDGDLNVTFNDNGSSEFKVSWNPSLSRSYSCYSVEWGLREEKMSYFSLYEKDGSNFVIPLKVPLQHYKRYTFLLHTRPYKDTCELKGINSSESTRGWTEAYAVEGTPTKAPIITCSDVTSNSLTIVWSDIPEQYVRGFLLGYVIYYAESYWGKNFSELILDAGTNNHTLTNLKGQTFYEVRLSAFTAAGEGVRTSFDCKTRPPDYQTVGGTAVGIVVGIMVLLLVANLCSRLFERAKKLFWPSIPNPGNSNAIQKIDDAFQLEVLEPLNRERLAQTEEGDTSSLLIVEGGAEMSPAAAGCPRFQADEEPSSSADLGTEEESPFPSGQAEPAPIAAVTIERRATPAAVSDYTTMELFQQTMSQPPAVPQPLAAGTQRGLTLARPEQDYIRQNLCHTLSHPNAADELSDQVCFSVL</sequence>
<keyword evidence="1" id="KW-0677">Repeat</keyword>
<dbReference type="SMART" id="SM00060">
    <property type="entry name" value="FN3"/>
    <property type="match status" value="3"/>
</dbReference>
<dbReference type="Gene3D" id="2.60.40.10">
    <property type="entry name" value="Immunoglobulins"/>
    <property type="match status" value="3"/>
</dbReference>
<dbReference type="PROSITE" id="PS50853">
    <property type="entry name" value="FN3"/>
    <property type="match status" value="1"/>
</dbReference>
<protein>
    <recommendedName>
        <fullName evidence="5">Fibronectin type-III domain-containing protein</fullName>
    </recommendedName>
</protein>
<evidence type="ECO:0000256" key="1">
    <source>
        <dbReference type="ARBA" id="ARBA00022737"/>
    </source>
</evidence>
<dbReference type="PANTHER" id="PTHR46708:SF2">
    <property type="entry name" value="FIBRONECTIN TYPE-III DOMAIN-CONTAINING PROTEIN"/>
    <property type="match status" value="1"/>
</dbReference>
<dbReference type="InterPro" id="IPR050991">
    <property type="entry name" value="ECM_Regulatory_Proteins"/>
</dbReference>
<evidence type="ECO:0000313" key="7">
    <source>
        <dbReference type="Proteomes" id="UP001221898"/>
    </source>
</evidence>